<dbReference type="GO" id="GO:0006397">
    <property type="term" value="P:mRNA processing"/>
    <property type="evidence" value="ECO:0007669"/>
    <property type="project" value="UniProtKB-UniRule"/>
</dbReference>
<evidence type="ECO:0000256" key="5">
    <source>
        <dbReference type="ARBA" id="ARBA00022792"/>
    </source>
</evidence>
<keyword evidence="6" id="KW-0809">Transit peptide</keyword>
<name>A0A8H6CAL8_9LECA</name>
<evidence type="ECO:0000256" key="11">
    <source>
        <dbReference type="PROSITE-ProRule" id="PRU00176"/>
    </source>
</evidence>
<evidence type="ECO:0000256" key="2">
    <source>
        <dbReference type="ARBA" id="ARBA00010320"/>
    </source>
</evidence>
<evidence type="ECO:0000259" key="14">
    <source>
        <dbReference type="PROSITE" id="PS50102"/>
    </source>
</evidence>
<dbReference type="GO" id="GO:0005743">
    <property type="term" value="C:mitochondrial inner membrane"/>
    <property type="evidence" value="ECO:0007669"/>
    <property type="project" value="UniProtKB-SubCell"/>
</dbReference>
<dbReference type="EMBL" id="JACCJB010000018">
    <property type="protein sequence ID" value="KAF6219992.1"/>
    <property type="molecule type" value="Genomic_DNA"/>
</dbReference>
<dbReference type="SUPFAM" id="SSF54928">
    <property type="entry name" value="RNA-binding domain, RBD"/>
    <property type="match status" value="1"/>
</dbReference>
<dbReference type="InterPro" id="IPR035979">
    <property type="entry name" value="RBD_domain_sf"/>
</dbReference>
<dbReference type="InterPro" id="IPR018850">
    <property type="entry name" value="Mt_escape_2_C"/>
</dbReference>
<evidence type="ECO:0000256" key="10">
    <source>
        <dbReference type="ARBA" id="ARBA00025276"/>
    </source>
</evidence>
<evidence type="ECO:0000256" key="6">
    <source>
        <dbReference type="ARBA" id="ARBA00022946"/>
    </source>
</evidence>
<feature type="region of interest" description="Disordered" evidence="13">
    <location>
        <begin position="604"/>
        <end position="623"/>
    </location>
</feature>
<evidence type="ECO:0000256" key="9">
    <source>
        <dbReference type="ARBA" id="ARBA00023136"/>
    </source>
</evidence>
<evidence type="ECO:0000256" key="7">
    <source>
        <dbReference type="ARBA" id="ARBA00022989"/>
    </source>
</evidence>
<evidence type="ECO:0000256" key="12">
    <source>
        <dbReference type="RuleBase" id="RU367108"/>
    </source>
</evidence>
<feature type="compositionally biased region" description="Basic and acidic residues" evidence="13">
    <location>
        <begin position="611"/>
        <end position="623"/>
    </location>
</feature>
<organism evidence="15 16">
    <name type="scientific">Letharia lupina</name>
    <dbReference type="NCBI Taxonomy" id="560253"/>
    <lineage>
        <taxon>Eukaryota</taxon>
        <taxon>Fungi</taxon>
        <taxon>Dikarya</taxon>
        <taxon>Ascomycota</taxon>
        <taxon>Pezizomycotina</taxon>
        <taxon>Lecanoromycetes</taxon>
        <taxon>OSLEUM clade</taxon>
        <taxon>Lecanoromycetidae</taxon>
        <taxon>Lecanorales</taxon>
        <taxon>Lecanorineae</taxon>
        <taxon>Parmeliaceae</taxon>
        <taxon>Letharia</taxon>
    </lineage>
</organism>
<comment type="function">
    <text evidence="10 12">Plays a role in maintaining the mitochondrial genome and in controlling the mtDNA escape. Involved in the regulation of mtDNA nucleotide structure and number. May have a dispensable role in early maturation of pre-rRNA.</text>
</comment>
<protein>
    <recommendedName>
        <fullName evidence="3 12">Mitochondrial escape protein 2</fullName>
    </recommendedName>
</protein>
<comment type="subcellular location">
    <subcellularLocation>
        <location evidence="1 12">Mitochondrion inner membrane</location>
        <topology evidence="1 12">Single-pass membrane protein</topology>
    </subcellularLocation>
</comment>
<comment type="similarity">
    <text evidence="2 12">Belongs to the YME2 family.</text>
</comment>
<gene>
    <name evidence="15" type="ORF">HO133_003817</name>
</gene>
<keyword evidence="7" id="KW-1133">Transmembrane helix</keyword>
<keyword evidence="8 12" id="KW-0496">Mitochondrion</keyword>
<dbReference type="InterPro" id="IPR034260">
    <property type="entry name" value="Yme2_RRM"/>
</dbReference>
<dbReference type="Pfam" id="PF10443">
    <property type="entry name" value="RNA12"/>
    <property type="match status" value="1"/>
</dbReference>
<dbReference type="Proteomes" id="UP000593566">
    <property type="component" value="Unassembled WGS sequence"/>
</dbReference>
<dbReference type="PROSITE" id="PS50102">
    <property type="entry name" value="RRM"/>
    <property type="match status" value="1"/>
</dbReference>
<dbReference type="CDD" id="cd12433">
    <property type="entry name" value="RRM_Yme2p_like"/>
    <property type="match status" value="1"/>
</dbReference>
<keyword evidence="4" id="KW-0812">Transmembrane</keyword>
<evidence type="ECO:0000313" key="15">
    <source>
        <dbReference type="EMBL" id="KAF6219992.1"/>
    </source>
</evidence>
<dbReference type="GeneID" id="59332228"/>
<dbReference type="RefSeq" id="XP_037149427.1">
    <property type="nucleotide sequence ID" value="XM_037294739.1"/>
</dbReference>
<evidence type="ECO:0000256" key="1">
    <source>
        <dbReference type="ARBA" id="ARBA00004434"/>
    </source>
</evidence>
<comment type="caution">
    <text evidence="15">The sequence shown here is derived from an EMBL/GenBank/DDBJ whole genome shotgun (WGS) entry which is preliminary data.</text>
</comment>
<evidence type="ECO:0000256" key="4">
    <source>
        <dbReference type="ARBA" id="ARBA00022692"/>
    </source>
</evidence>
<keyword evidence="9" id="KW-0472">Membrane</keyword>
<dbReference type="InterPro" id="IPR000504">
    <property type="entry name" value="RRM_dom"/>
</dbReference>
<dbReference type="InterPro" id="IPR039627">
    <property type="entry name" value="Yme2_C"/>
</dbReference>
<dbReference type="InterPro" id="IPR012677">
    <property type="entry name" value="Nucleotide-bd_a/b_plait_sf"/>
</dbReference>
<dbReference type="PANTHER" id="PTHR32198:SF2">
    <property type="entry name" value="MITOCHONDRIAL ESCAPE PROTEIN 2"/>
    <property type="match status" value="1"/>
</dbReference>
<proteinExistence type="inferred from homology"/>
<dbReference type="PANTHER" id="PTHR32198">
    <property type="entry name" value="MITOCHONDRIAL ESCAPE PROTEIN 2"/>
    <property type="match status" value="1"/>
</dbReference>
<keyword evidence="12" id="KW-0507">mRNA processing</keyword>
<dbReference type="GO" id="GO:0003723">
    <property type="term" value="F:RNA binding"/>
    <property type="evidence" value="ECO:0007669"/>
    <property type="project" value="UniProtKB-UniRule"/>
</dbReference>
<evidence type="ECO:0000256" key="3">
    <source>
        <dbReference type="ARBA" id="ARBA00020222"/>
    </source>
</evidence>
<sequence length="837" mass="94064">MLGIYPRLLSKPLGHSYTARALGTVANPYKHAFIRHEALRTFGSERYKSTIAGDNRSGHIEAGKNEGIFFIDNVFPLKLNFIMWLPFIDVEKLVPQLAHPDPAADPANIAERALPSKLNIRVTEVLPRVAEGGAFIKFSHAPEDEVKTIEKRVKNFLKDKPIKPWFNPFQRVRTSLVQGRPWVEDLHRWPNTRVKVEFVPTLPGQSAEELSQETLYSLFRRYGKLADIKPQPADSKDLPKYAYVTFSKVRHAIMAKNCMHGFVVPVSEGGGNQGTMLKIAYDQKRKAHWIWDWLVSHPRFVIPALLAFVGTVTVAVFDPIRTFFIKAHVTRTFHIKDNRIYKWLSSQASRATDVLSLRRHRTEDAGLTAIWEDRKDDINQIQTWLMESADTFIVIQGPRGSGKKELVLDQALKGRKNTLLIDCKPIQEAKGDSSTIRAAALEVGYRPVFSWTNNISSLLDLAAQGTIGTKTGFSETLDAQLAKIWQNTANALKQIALEGRSKDDKDSDLDDDAYLEAHPERRPTVVLDNFLHKSQENSVVYDKVSEWAAGLTTANIAHVIFLTNDVSFSKSLSKALPDRVFRQIALGDCSPEVAKRFVINHLDADADEGGGPEKKPKPSEMREDLAELDDCISTLGGRLTDLEFLARRIKTGETPKKAVREITDQSASEILKMYILDSSPRKWTAEQAWLIVKSLASTECLRYNELLLSDVFKSGGEATLQALEQAEMISIVSSNGRPTSIKPGKPVYAAAFRQLTEDHVLKARLDLAILTEMIKVETAGIDKYEAELNLLGNLPGQPKEVRGRVRWLLGKLWTGQEKVEKYERESGGLKKILQQEF</sequence>
<dbReference type="Gene3D" id="3.30.70.330">
    <property type="match status" value="1"/>
</dbReference>
<evidence type="ECO:0000313" key="16">
    <source>
        <dbReference type="Proteomes" id="UP000593566"/>
    </source>
</evidence>
<dbReference type="Pfam" id="PF00076">
    <property type="entry name" value="RRM_1"/>
    <property type="match status" value="1"/>
</dbReference>
<accession>A0A8H6CAL8</accession>
<keyword evidence="5 12" id="KW-0999">Mitochondrion inner membrane</keyword>
<keyword evidence="11 12" id="KW-0694">RNA-binding</keyword>
<evidence type="ECO:0000256" key="13">
    <source>
        <dbReference type="SAM" id="MobiDB-lite"/>
    </source>
</evidence>
<feature type="domain" description="RRM" evidence="14">
    <location>
        <begin position="195"/>
        <end position="284"/>
    </location>
</feature>
<keyword evidence="16" id="KW-1185">Reference proteome</keyword>
<reference evidence="15 16" key="1">
    <citation type="journal article" date="2020" name="Genomics">
        <title>Complete, high-quality genomes from long-read metagenomic sequencing of two wolf lichen thalli reveals enigmatic genome architecture.</title>
        <authorList>
            <person name="McKenzie S.K."/>
            <person name="Walston R.F."/>
            <person name="Allen J.L."/>
        </authorList>
    </citation>
    <scope>NUCLEOTIDE SEQUENCE [LARGE SCALE GENOMIC DNA]</scope>
    <source>
        <strain evidence="15">WasteWater1</strain>
    </source>
</reference>
<evidence type="ECO:0000256" key="8">
    <source>
        <dbReference type="ARBA" id="ARBA00023128"/>
    </source>
</evidence>
<dbReference type="AlphaFoldDB" id="A0A8H6CAL8"/>